<dbReference type="AlphaFoldDB" id="A0AAV6KXE8"/>
<dbReference type="PANTHER" id="PTHR46407:SF4">
    <property type="entry name" value="F-BOX DOMAIN-CONTAINING PROTEIN"/>
    <property type="match status" value="1"/>
</dbReference>
<dbReference type="Proteomes" id="UP000823749">
    <property type="component" value="Chromosome 3"/>
</dbReference>
<proteinExistence type="predicted"/>
<dbReference type="InterPro" id="IPR044595">
    <property type="entry name" value="KMD1-4"/>
</dbReference>
<gene>
    <name evidence="2" type="ORF">RHGRI_007384</name>
</gene>
<organism evidence="2 3">
    <name type="scientific">Rhododendron griersonianum</name>
    <dbReference type="NCBI Taxonomy" id="479676"/>
    <lineage>
        <taxon>Eukaryota</taxon>
        <taxon>Viridiplantae</taxon>
        <taxon>Streptophyta</taxon>
        <taxon>Embryophyta</taxon>
        <taxon>Tracheophyta</taxon>
        <taxon>Spermatophyta</taxon>
        <taxon>Magnoliopsida</taxon>
        <taxon>eudicotyledons</taxon>
        <taxon>Gunneridae</taxon>
        <taxon>Pentapetalae</taxon>
        <taxon>asterids</taxon>
        <taxon>Ericales</taxon>
        <taxon>Ericaceae</taxon>
        <taxon>Ericoideae</taxon>
        <taxon>Rhodoreae</taxon>
        <taxon>Rhododendron</taxon>
    </lineage>
</organism>
<evidence type="ECO:0000313" key="3">
    <source>
        <dbReference type="Proteomes" id="UP000823749"/>
    </source>
</evidence>
<dbReference type="EMBL" id="JACTNZ010000003">
    <property type="protein sequence ID" value="KAG5557100.1"/>
    <property type="molecule type" value="Genomic_DNA"/>
</dbReference>
<evidence type="ECO:0000313" key="2">
    <source>
        <dbReference type="EMBL" id="KAG5557100.1"/>
    </source>
</evidence>
<evidence type="ECO:0000256" key="1">
    <source>
        <dbReference type="SAM" id="MobiDB-lite"/>
    </source>
</evidence>
<feature type="compositionally biased region" description="Low complexity" evidence="1">
    <location>
        <begin position="10"/>
        <end position="24"/>
    </location>
</feature>
<feature type="region of interest" description="Disordered" evidence="1">
    <location>
        <begin position="1"/>
        <end position="32"/>
    </location>
</feature>
<dbReference type="GO" id="GO:2000762">
    <property type="term" value="P:regulation of phenylpropanoid metabolic process"/>
    <property type="evidence" value="ECO:0007669"/>
    <property type="project" value="InterPro"/>
</dbReference>
<sequence length="104" mass="10944">MWPVASEPWSAAAGASSSSAGTSSITENAPGSPKKAAIMVQSIPIQGEIPVRFPSYGLMIYYPDSGIWDRVNPIPEYPDGLPLFCQVVSSEGKLVVMGGLDPMS</sequence>
<keyword evidence="3" id="KW-1185">Reference proteome</keyword>
<accession>A0AAV6KXE8</accession>
<name>A0AAV6KXE8_9ERIC</name>
<dbReference type="PANTHER" id="PTHR46407">
    <property type="entry name" value="OS02G0208700 PROTEIN"/>
    <property type="match status" value="1"/>
</dbReference>
<reference evidence="2" key="1">
    <citation type="submission" date="2020-08" db="EMBL/GenBank/DDBJ databases">
        <title>Plant Genome Project.</title>
        <authorList>
            <person name="Zhang R.-G."/>
        </authorList>
    </citation>
    <scope>NUCLEOTIDE SEQUENCE</scope>
    <source>
        <strain evidence="2">WSP0</strain>
        <tissue evidence="2">Leaf</tissue>
    </source>
</reference>
<protein>
    <submittedName>
        <fullName evidence="2">Uncharacterized protein</fullName>
    </submittedName>
</protein>
<dbReference type="GO" id="GO:0080037">
    <property type="term" value="P:negative regulation of cytokinin-activated signaling pathway"/>
    <property type="evidence" value="ECO:0007669"/>
    <property type="project" value="InterPro"/>
</dbReference>
<comment type="caution">
    <text evidence="2">The sequence shown here is derived from an EMBL/GenBank/DDBJ whole genome shotgun (WGS) entry which is preliminary data.</text>
</comment>